<protein>
    <recommendedName>
        <fullName evidence="12">Heme A synthase</fullName>
        <shortName evidence="12">HAS</shortName>
        <ecNumber evidence="12">1.17.99.9</ecNumber>
    </recommendedName>
    <alternativeName>
        <fullName evidence="12">Cytochrome aa3-controlling protein</fullName>
    </alternativeName>
</protein>
<feature type="transmembrane region" description="Helical" evidence="12">
    <location>
        <begin position="26"/>
        <end position="46"/>
    </location>
</feature>
<comment type="caution">
    <text evidence="13">The sequence shown here is derived from an EMBL/GenBank/DDBJ whole genome shotgun (WGS) entry which is preliminary data.</text>
</comment>
<accession>A0A6N6VM65</accession>
<feature type="transmembrane region" description="Helical" evidence="12">
    <location>
        <begin position="272"/>
        <end position="290"/>
    </location>
</feature>
<feature type="transmembrane region" description="Helical" evidence="12">
    <location>
        <begin position="174"/>
        <end position="193"/>
    </location>
</feature>
<keyword evidence="5 12" id="KW-1133">Transmembrane helix</keyword>
<comment type="subunit">
    <text evidence="12">Interacts with CtaB.</text>
</comment>
<dbReference type="GO" id="GO:0005886">
    <property type="term" value="C:plasma membrane"/>
    <property type="evidence" value="ECO:0007669"/>
    <property type="project" value="UniProtKB-SubCell"/>
</dbReference>
<organism evidence="13 14">
    <name type="scientific">Parvibaculum sedimenti</name>
    <dbReference type="NCBI Taxonomy" id="2608632"/>
    <lineage>
        <taxon>Bacteria</taxon>
        <taxon>Pseudomonadati</taxon>
        <taxon>Pseudomonadota</taxon>
        <taxon>Alphaproteobacteria</taxon>
        <taxon>Hyphomicrobiales</taxon>
        <taxon>Parvibaculaceae</taxon>
        <taxon>Parvibaculum</taxon>
    </lineage>
</organism>
<evidence type="ECO:0000256" key="1">
    <source>
        <dbReference type="ARBA" id="ARBA00001970"/>
    </source>
</evidence>
<name>A0A6N6VM65_9HYPH</name>
<keyword evidence="6 12" id="KW-0560">Oxidoreductase</keyword>
<feature type="transmembrane region" description="Helical" evidence="12">
    <location>
        <begin position="302"/>
        <end position="324"/>
    </location>
</feature>
<evidence type="ECO:0000256" key="6">
    <source>
        <dbReference type="ARBA" id="ARBA00023002"/>
    </source>
</evidence>
<dbReference type="GO" id="GO:0016653">
    <property type="term" value="F:oxidoreductase activity, acting on NAD(P)H, heme protein as acceptor"/>
    <property type="evidence" value="ECO:0007669"/>
    <property type="project" value="TreeGrafter"/>
</dbReference>
<proteinExistence type="inferred from homology"/>
<evidence type="ECO:0000313" key="14">
    <source>
        <dbReference type="Proteomes" id="UP000468901"/>
    </source>
</evidence>
<feature type="transmembrane region" description="Helical" evidence="12">
    <location>
        <begin position="213"/>
        <end position="238"/>
    </location>
</feature>
<dbReference type="Pfam" id="PF02628">
    <property type="entry name" value="COX15-CtaA"/>
    <property type="match status" value="1"/>
</dbReference>
<feature type="transmembrane region" description="Helical" evidence="12">
    <location>
        <begin position="141"/>
        <end position="159"/>
    </location>
</feature>
<dbReference type="UniPathway" id="UPA00269">
    <property type="reaction ID" value="UER00713"/>
</dbReference>
<feature type="transmembrane region" description="Helical" evidence="12">
    <location>
        <begin position="111"/>
        <end position="129"/>
    </location>
</feature>
<keyword evidence="3 12" id="KW-0812">Transmembrane</keyword>
<dbReference type="EMBL" id="WESC01000007">
    <property type="protein sequence ID" value="KAB7740112.1"/>
    <property type="molecule type" value="Genomic_DNA"/>
</dbReference>
<dbReference type="PANTHER" id="PTHR23289">
    <property type="entry name" value="CYTOCHROME C OXIDASE ASSEMBLY PROTEIN COX15"/>
    <property type="match status" value="1"/>
</dbReference>
<feature type="transmembrane region" description="Helical" evidence="12">
    <location>
        <begin position="330"/>
        <end position="347"/>
    </location>
</feature>
<evidence type="ECO:0000256" key="11">
    <source>
        <dbReference type="ARBA" id="ARBA00048044"/>
    </source>
</evidence>
<evidence type="ECO:0000256" key="2">
    <source>
        <dbReference type="ARBA" id="ARBA00004141"/>
    </source>
</evidence>
<dbReference type="AlphaFoldDB" id="A0A6N6VM65"/>
<dbReference type="GO" id="GO:0046872">
    <property type="term" value="F:metal ion binding"/>
    <property type="evidence" value="ECO:0007669"/>
    <property type="project" value="UniProtKB-KW"/>
</dbReference>
<dbReference type="PANTHER" id="PTHR23289:SF2">
    <property type="entry name" value="CYTOCHROME C OXIDASE ASSEMBLY PROTEIN COX15 HOMOLOG"/>
    <property type="match status" value="1"/>
</dbReference>
<keyword evidence="8 12" id="KW-0350">Heme biosynthesis</keyword>
<evidence type="ECO:0000256" key="4">
    <source>
        <dbReference type="ARBA" id="ARBA00022723"/>
    </source>
</evidence>
<gene>
    <name evidence="12" type="primary">ctaA</name>
    <name evidence="13" type="ORF">F2P47_08870</name>
</gene>
<dbReference type="Proteomes" id="UP000468901">
    <property type="component" value="Unassembled WGS sequence"/>
</dbReference>
<reference evidence="13 14" key="1">
    <citation type="submission" date="2019-09" db="EMBL/GenBank/DDBJ databases">
        <title>Parvibaculum sedimenti sp. nov., isolated from sediment.</title>
        <authorList>
            <person name="Wang Y."/>
        </authorList>
    </citation>
    <scope>NUCLEOTIDE SEQUENCE [LARGE SCALE GENOMIC DNA]</scope>
    <source>
        <strain evidence="13 14">HXT-9</strain>
    </source>
</reference>
<evidence type="ECO:0000256" key="8">
    <source>
        <dbReference type="ARBA" id="ARBA00023133"/>
    </source>
</evidence>
<evidence type="ECO:0000256" key="10">
    <source>
        <dbReference type="ARBA" id="ARBA00044501"/>
    </source>
</evidence>
<dbReference type="InterPro" id="IPR023754">
    <property type="entry name" value="HemeA_Synthase_type2"/>
</dbReference>
<comment type="pathway">
    <text evidence="10 12">Porphyrin-containing compound metabolism; heme A biosynthesis; heme A from heme O: step 1/1.</text>
</comment>
<feature type="binding site" description="axial binding residue" evidence="12">
    <location>
        <position position="332"/>
    </location>
    <ligand>
        <name>heme</name>
        <dbReference type="ChEBI" id="CHEBI:30413"/>
    </ligand>
    <ligandPart>
        <name>Fe</name>
        <dbReference type="ChEBI" id="CHEBI:18248"/>
    </ligandPart>
</feature>
<comment type="function">
    <text evidence="12">Catalyzes the conversion of heme O to heme A by two successive hydroxylations of the methyl group at C8. The first hydroxylation forms heme I, the second hydroxylation results in an unstable dihydroxymethyl group, which spontaneously dehydrates, resulting in the formyl group of heme A.</text>
</comment>
<feature type="binding site" description="axial binding residue" evidence="12">
    <location>
        <position position="274"/>
    </location>
    <ligand>
        <name>heme</name>
        <dbReference type="ChEBI" id="CHEBI:30413"/>
    </ligand>
    <ligandPart>
        <name>Fe</name>
        <dbReference type="ChEBI" id="CHEBI:18248"/>
    </ligandPart>
</feature>
<keyword evidence="7 12" id="KW-0408">Iron</keyword>
<dbReference type="GO" id="GO:0120547">
    <property type="term" value="F:heme A synthase activity"/>
    <property type="evidence" value="ECO:0007669"/>
    <property type="project" value="UniProtKB-EC"/>
</dbReference>
<dbReference type="HAMAP" id="MF_01665">
    <property type="entry name" value="HemeA_synth_type2"/>
    <property type="match status" value="1"/>
</dbReference>
<evidence type="ECO:0000256" key="12">
    <source>
        <dbReference type="HAMAP-Rule" id="MF_01665"/>
    </source>
</evidence>
<comment type="cofactor">
    <cofactor evidence="1 12">
        <name>heme b</name>
        <dbReference type="ChEBI" id="CHEBI:60344"/>
    </cofactor>
</comment>
<dbReference type="GO" id="GO:0006784">
    <property type="term" value="P:heme A biosynthetic process"/>
    <property type="evidence" value="ECO:0007669"/>
    <property type="project" value="UniProtKB-UniRule"/>
</dbReference>
<comment type="catalytic activity">
    <reaction evidence="11">
        <text>Fe(II)-heme o + 2 A + H2O = Fe(II)-heme a + 2 AH2</text>
        <dbReference type="Rhea" id="RHEA:63388"/>
        <dbReference type="ChEBI" id="CHEBI:13193"/>
        <dbReference type="ChEBI" id="CHEBI:15377"/>
        <dbReference type="ChEBI" id="CHEBI:17499"/>
        <dbReference type="ChEBI" id="CHEBI:60530"/>
        <dbReference type="ChEBI" id="CHEBI:61715"/>
        <dbReference type="EC" id="1.17.99.9"/>
    </reaction>
    <physiologicalReaction direction="left-to-right" evidence="11">
        <dbReference type="Rhea" id="RHEA:63389"/>
    </physiologicalReaction>
</comment>
<keyword evidence="4 12" id="KW-0479">Metal-binding</keyword>
<evidence type="ECO:0000256" key="3">
    <source>
        <dbReference type="ARBA" id="ARBA00022692"/>
    </source>
</evidence>
<comment type="similarity">
    <text evidence="12">Belongs to the COX15/CtaA family. Type 2 subfamily.</text>
</comment>
<comment type="subcellular location">
    <subcellularLocation>
        <location evidence="12">Cell membrane</location>
        <topology evidence="12">Multi-pass membrane protein</topology>
    </subcellularLocation>
    <subcellularLocation>
        <location evidence="2">Membrane</location>
        <topology evidence="2">Multi-pass membrane protein</topology>
    </subcellularLocation>
</comment>
<keyword evidence="12" id="KW-1003">Cell membrane</keyword>
<dbReference type="RefSeq" id="WP_152215998.1">
    <property type="nucleotide sequence ID" value="NZ_JBAQYD010000149.1"/>
</dbReference>
<dbReference type="InterPro" id="IPR003780">
    <property type="entry name" value="COX15/CtaA_fam"/>
</dbReference>
<keyword evidence="9 12" id="KW-0472">Membrane</keyword>
<keyword evidence="14" id="KW-1185">Reference proteome</keyword>
<sequence length="352" mass="39067">MTMSIETPSSTRSAADQRQIASRRLIAYWLFAVAGLIFAMVVVGGLTRLTESGLSITEWKPVMGALPPLGDAAWADAFAKYQQIPQYELVNKGMTLGEFKSIFWWEWSHRFLGRFIGFAFLVPFLGFLATRRIERALAPRLAVMFVLGALQGALGWWMVKSGLTHRVDVSQYRLAAHLGLATLIYAYMIWVALGLWREPVPVAASGGLRKASLALVGLVFFQMLLGAFVAGLKAGYIYNTWPLIDGAFIPSRLFDQSPLWRNFFESHLTAQFDHRMVAYLVALMVGWHWLATRRFAQATRSAIWLALAVLAQIGLGIWALLWAVPVPLGAAHQAGALIVLTLAIVHARRLIA</sequence>
<evidence type="ECO:0000256" key="5">
    <source>
        <dbReference type="ARBA" id="ARBA00022989"/>
    </source>
</evidence>
<dbReference type="EC" id="1.17.99.9" evidence="12"/>
<evidence type="ECO:0000256" key="7">
    <source>
        <dbReference type="ARBA" id="ARBA00023004"/>
    </source>
</evidence>
<evidence type="ECO:0000313" key="13">
    <source>
        <dbReference type="EMBL" id="KAB7740112.1"/>
    </source>
</evidence>
<evidence type="ECO:0000256" key="9">
    <source>
        <dbReference type="ARBA" id="ARBA00023136"/>
    </source>
</evidence>